<dbReference type="EMBL" id="JAGIOC010000001">
    <property type="protein sequence ID" value="MBP2410174.1"/>
    <property type="molecule type" value="Genomic_DNA"/>
</dbReference>
<keyword evidence="1" id="KW-0378">Hydrolase</keyword>
<evidence type="ECO:0000313" key="4">
    <source>
        <dbReference type="Proteomes" id="UP000698222"/>
    </source>
</evidence>
<dbReference type="PANTHER" id="PTHR43283:SF11">
    <property type="entry name" value="BETA-LACTAMASE-RELATED DOMAIN-CONTAINING PROTEIN"/>
    <property type="match status" value="1"/>
</dbReference>
<dbReference type="SUPFAM" id="SSF56601">
    <property type="entry name" value="beta-lactamase/transpeptidase-like"/>
    <property type="match status" value="1"/>
</dbReference>
<name>A0ABS4YN56_9MICO</name>
<keyword evidence="4" id="KW-1185">Reference proteome</keyword>
<feature type="domain" description="Beta-lactamase-related" evidence="2">
    <location>
        <begin position="18"/>
        <end position="324"/>
    </location>
</feature>
<gene>
    <name evidence="3" type="ORF">JOF44_003077</name>
</gene>
<evidence type="ECO:0000259" key="2">
    <source>
        <dbReference type="Pfam" id="PF00144"/>
    </source>
</evidence>
<dbReference type="InterPro" id="IPR050789">
    <property type="entry name" value="Diverse_Enzym_Activities"/>
</dbReference>
<accession>A0ABS4YN56</accession>
<evidence type="ECO:0000313" key="3">
    <source>
        <dbReference type="EMBL" id="MBP2410174.1"/>
    </source>
</evidence>
<protein>
    <submittedName>
        <fullName evidence="3">CubicO group peptidase (Beta-lactamase class C family)</fullName>
    </submittedName>
</protein>
<dbReference type="RefSeq" id="WP_343908500.1">
    <property type="nucleotide sequence ID" value="NZ_BAAAJV010000041.1"/>
</dbReference>
<dbReference type="InterPro" id="IPR012338">
    <property type="entry name" value="Beta-lactam/transpept-like"/>
</dbReference>
<organism evidence="3 4">
    <name type="scientific">Brachybacterium fresconis</name>
    <dbReference type="NCBI Taxonomy" id="173363"/>
    <lineage>
        <taxon>Bacteria</taxon>
        <taxon>Bacillati</taxon>
        <taxon>Actinomycetota</taxon>
        <taxon>Actinomycetes</taxon>
        <taxon>Micrococcales</taxon>
        <taxon>Dermabacteraceae</taxon>
        <taxon>Brachybacterium</taxon>
    </lineage>
</organism>
<sequence>MSADAMPVDLIGRDVQDLLGRARGDGQFSGAAWAVGTSAGVQRSGEVGTFARDEHRPIGPDALFDLASVTKPIVGLALLRLVDRGALDLDATVGEVLEDWPEGPMAHADLRSLLTHTSGAPGPTPLWREHEGRAALLQALAELEFTASGSWRYSSMGFIVLGLVAERVAGMSLDQLVAREITEPFGMTSTGYGPVPADRAVATEDCPWRGHVVRGEVHDENAVVLGGIAGHAGLFGTAGDLGLLGAGLLRGDLFTPGMDRAMRGADDGRPLGWWPRAQCTYLGDHFGPKAFGHTGFTGTSLVIDPDADRWFVLLTNRVHPSREPRGFDVVRTAFHETAGGAAP</sequence>
<dbReference type="Gene3D" id="3.40.710.10">
    <property type="entry name" value="DD-peptidase/beta-lactamase superfamily"/>
    <property type="match status" value="1"/>
</dbReference>
<comment type="caution">
    <text evidence="3">The sequence shown here is derived from an EMBL/GenBank/DDBJ whole genome shotgun (WGS) entry which is preliminary data.</text>
</comment>
<dbReference type="PANTHER" id="PTHR43283">
    <property type="entry name" value="BETA-LACTAMASE-RELATED"/>
    <property type="match status" value="1"/>
</dbReference>
<dbReference type="InterPro" id="IPR001466">
    <property type="entry name" value="Beta-lactam-related"/>
</dbReference>
<dbReference type="Pfam" id="PF00144">
    <property type="entry name" value="Beta-lactamase"/>
    <property type="match status" value="1"/>
</dbReference>
<dbReference type="Proteomes" id="UP000698222">
    <property type="component" value="Unassembled WGS sequence"/>
</dbReference>
<reference evidence="3 4" key="1">
    <citation type="submission" date="2021-03" db="EMBL/GenBank/DDBJ databases">
        <title>Sequencing the genomes of 1000 actinobacteria strains.</title>
        <authorList>
            <person name="Klenk H.-P."/>
        </authorList>
    </citation>
    <scope>NUCLEOTIDE SEQUENCE [LARGE SCALE GENOMIC DNA]</scope>
    <source>
        <strain evidence="3 4">DSM 14564</strain>
    </source>
</reference>
<evidence type="ECO:0000256" key="1">
    <source>
        <dbReference type="ARBA" id="ARBA00022801"/>
    </source>
</evidence>
<proteinExistence type="predicted"/>